<keyword evidence="7" id="KW-1185">Reference proteome</keyword>
<evidence type="ECO:0000313" key="7">
    <source>
        <dbReference type="Proteomes" id="UP000003374"/>
    </source>
</evidence>
<feature type="transmembrane region" description="Helical" evidence="1">
    <location>
        <begin position="207"/>
        <end position="224"/>
    </location>
</feature>
<name>A4BT02_9GAMM</name>
<dbReference type="PROSITE" id="PS50887">
    <property type="entry name" value="GGDEF"/>
    <property type="match status" value="1"/>
</dbReference>
<feature type="transmembrane region" description="Helical" evidence="1">
    <location>
        <begin position="107"/>
        <end position="126"/>
    </location>
</feature>
<dbReference type="RefSeq" id="WP_005001193.1">
    <property type="nucleotide sequence ID" value="NZ_CH672427.1"/>
</dbReference>
<feature type="domain" description="PAC" evidence="3">
    <location>
        <begin position="302"/>
        <end position="354"/>
    </location>
</feature>
<dbReference type="SUPFAM" id="SSF55073">
    <property type="entry name" value="Nucleotide cyclase"/>
    <property type="match status" value="1"/>
</dbReference>
<accession>A4BT02</accession>
<dbReference type="Gene3D" id="3.20.20.450">
    <property type="entry name" value="EAL domain"/>
    <property type="match status" value="1"/>
</dbReference>
<feature type="domain" description="PAS" evidence="2">
    <location>
        <begin position="233"/>
        <end position="285"/>
    </location>
</feature>
<dbReference type="NCBIfam" id="TIGR00229">
    <property type="entry name" value="sensory_box"/>
    <property type="match status" value="1"/>
</dbReference>
<dbReference type="InterPro" id="IPR043128">
    <property type="entry name" value="Rev_trsase/Diguanyl_cyclase"/>
</dbReference>
<dbReference type="SMART" id="SM00091">
    <property type="entry name" value="PAS"/>
    <property type="match status" value="1"/>
</dbReference>
<dbReference type="InterPro" id="IPR035965">
    <property type="entry name" value="PAS-like_dom_sf"/>
</dbReference>
<sequence>MLTVTAYYFNLFALPNIVVAVGLLCWGALLRWREAESTTGTWALGVAIAAATWQTGFALAYCSLTPPIALQWIRLSQVGVVFLAPTLYELLRRLLGLTGWRSRLSPWAWTASLGFLYVLLATNAYMGTPYLYWWGYYAHYRIGGMLLAAYLCAMMVYLFIECLRTWCLSPRGSTRRHRARILLLGFGVAFTAAIDFLAAWGVAVYPFGYLMVAFMVVTIGYAAWRYRIIAVTSRAAAEHVLKTLSDGVLVLDELGAIALANNRAALLLGFDHDALLGKTVDAVLPLRDVVLNPLRIQPPGPVHTEIELPIRNGDKRVINVTVNTMRDAGGGSPLTVLVLQDVTHYREATDKIRKLVYFDQATGLPNRRHLRDKLGQALKLSSQGQRVAVCGVRLKHFRHLADHHPSAHSSDTMLNGVAARLRSFAQSVPQGKVTVARLQSYEFAILFEQVDSVGKMTAELDRLHKALREPIAIGTRRLHPVLWLGVSLYPNDGNSIDALMDRAAAAVDQAAEAGDEQHIHFYNAEANTAALHSLMLGAKIARAIETDQLCLYFQPIINTDSGTIECAEALVRWHDPLHGLRLPSEFIPVAEQNALIIPLDQWVLKKACEHALQWQERPPSRGPKVAVNLSGAHLSSNGGRQIAETVQSILETSGLPGNRLELEITETRMVGTDQTIVDGLRRLRELGVRIAVDDFGTGYASLSYLHWFPLDKLKVDQSFVAAIGQDPTKTALLKSILLLASQLDLAVVAEGVETPHQAAFLLRHGCPFMQGHLLNKPLPADDFMQLTRNWHVPSEVRLGRKRAEGWDSEQRVVFRPGSG</sequence>
<dbReference type="EMBL" id="AAOF01000012">
    <property type="protein sequence ID" value="EAR21070.1"/>
    <property type="molecule type" value="Genomic_DNA"/>
</dbReference>
<dbReference type="Proteomes" id="UP000003374">
    <property type="component" value="Unassembled WGS sequence"/>
</dbReference>
<dbReference type="HOGENOM" id="CLU_000445_70_49_6"/>
<evidence type="ECO:0000259" key="4">
    <source>
        <dbReference type="PROSITE" id="PS50883"/>
    </source>
</evidence>
<dbReference type="Gene3D" id="3.30.70.270">
    <property type="match status" value="1"/>
</dbReference>
<dbReference type="InterPro" id="IPR000160">
    <property type="entry name" value="GGDEF_dom"/>
</dbReference>
<dbReference type="CDD" id="cd00130">
    <property type="entry name" value="PAS"/>
    <property type="match status" value="1"/>
</dbReference>
<evidence type="ECO:0000259" key="5">
    <source>
        <dbReference type="PROSITE" id="PS50887"/>
    </source>
</evidence>
<dbReference type="InterPro" id="IPR029787">
    <property type="entry name" value="Nucleotide_cyclase"/>
</dbReference>
<dbReference type="Pfam" id="PF00990">
    <property type="entry name" value="GGDEF"/>
    <property type="match status" value="1"/>
</dbReference>
<dbReference type="SMART" id="SM00052">
    <property type="entry name" value="EAL"/>
    <property type="match status" value="1"/>
</dbReference>
<feature type="transmembrane region" description="Helical" evidence="1">
    <location>
        <begin position="181"/>
        <end position="201"/>
    </location>
</feature>
<dbReference type="OrthoDB" id="9787514at2"/>
<feature type="transmembrane region" description="Helical" evidence="1">
    <location>
        <begin position="138"/>
        <end position="160"/>
    </location>
</feature>
<evidence type="ECO:0000313" key="6">
    <source>
        <dbReference type="EMBL" id="EAR21070.1"/>
    </source>
</evidence>
<comment type="caution">
    <text evidence="6">The sequence shown here is derived from an EMBL/GenBank/DDBJ whole genome shotgun (WGS) entry which is preliminary data.</text>
</comment>
<evidence type="ECO:0000256" key="1">
    <source>
        <dbReference type="SAM" id="Phobius"/>
    </source>
</evidence>
<proteinExistence type="predicted"/>
<dbReference type="InterPro" id="IPR000700">
    <property type="entry name" value="PAS-assoc_C"/>
</dbReference>
<feature type="transmembrane region" description="Helical" evidence="1">
    <location>
        <begin position="42"/>
        <end position="61"/>
    </location>
</feature>
<keyword evidence="1" id="KW-0812">Transmembrane</keyword>
<dbReference type="Gene3D" id="3.30.450.20">
    <property type="entry name" value="PAS domain"/>
    <property type="match status" value="1"/>
</dbReference>
<dbReference type="AlphaFoldDB" id="A4BT02"/>
<organism evidence="6 7">
    <name type="scientific">Nitrococcus mobilis Nb-231</name>
    <dbReference type="NCBI Taxonomy" id="314278"/>
    <lineage>
        <taxon>Bacteria</taxon>
        <taxon>Pseudomonadati</taxon>
        <taxon>Pseudomonadota</taxon>
        <taxon>Gammaproteobacteria</taxon>
        <taxon>Chromatiales</taxon>
        <taxon>Ectothiorhodospiraceae</taxon>
        <taxon>Nitrococcus</taxon>
    </lineage>
</organism>
<dbReference type="InterPro" id="IPR013656">
    <property type="entry name" value="PAS_4"/>
</dbReference>
<dbReference type="InterPro" id="IPR001633">
    <property type="entry name" value="EAL_dom"/>
</dbReference>
<dbReference type="Pfam" id="PF00563">
    <property type="entry name" value="EAL"/>
    <property type="match status" value="1"/>
</dbReference>
<dbReference type="eggNOG" id="COG5001">
    <property type="taxonomic scope" value="Bacteria"/>
</dbReference>
<dbReference type="SUPFAM" id="SSF141868">
    <property type="entry name" value="EAL domain-like"/>
    <property type="match status" value="1"/>
</dbReference>
<dbReference type="PANTHER" id="PTHR44757:SF2">
    <property type="entry name" value="BIOFILM ARCHITECTURE MAINTENANCE PROTEIN MBAA"/>
    <property type="match status" value="1"/>
</dbReference>
<dbReference type="PROSITE" id="PS50883">
    <property type="entry name" value="EAL"/>
    <property type="match status" value="1"/>
</dbReference>
<dbReference type="SUPFAM" id="SSF55785">
    <property type="entry name" value="PYP-like sensor domain (PAS domain)"/>
    <property type="match status" value="1"/>
</dbReference>
<reference evidence="6 7" key="1">
    <citation type="submission" date="2006-02" db="EMBL/GenBank/DDBJ databases">
        <authorList>
            <person name="Waterbury J."/>
            <person name="Ferriera S."/>
            <person name="Johnson J."/>
            <person name="Kravitz S."/>
            <person name="Halpern A."/>
            <person name="Remington K."/>
            <person name="Beeson K."/>
            <person name="Tran B."/>
            <person name="Rogers Y.-H."/>
            <person name="Friedman R."/>
            <person name="Venter J.C."/>
        </authorList>
    </citation>
    <scope>NUCLEOTIDE SEQUENCE [LARGE SCALE GENOMIC DNA]</scope>
    <source>
        <strain evidence="6 7">Nb-231</strain>
    </source>
</reference>
<dbReference type="NCBIfam" id="TIGR00254">
    <property type="entry name" value="GGDEF"/>
    <property type="match status" value="1"/>
</dbReference>
<gene>
    <name evidence="6" type="ORF">NB231_07867</name>
</gene>
<protein>
    <submittedName>
        <fullName evidence="6">Sensory box/GGDEF family protein</fullName>
    </submittedName>
</protein>
<dbReference type="InterPro" id="IPR000014">
    <property type="entry name" value="PAS"/>
</dbReference>
<feature type="domain" description="GGDEF" evidence="5">
    <location>
        <begin position="385"/>
        <end position="524"/>
    </location>
</feature>
<dbReference type="CDD" id="cd01948">
    <property type="entry name" value="EAL"/>
    <property type="match status" value="1"/>
</dbReference>
<dbReference type="InterPro" id="IPR035919">
    <property type="entry name" value="EAL_sf"/>
</dbReference>
<feature type="transmembrane region" description="Helical" evidence="1">
    <location>
        <begin position="6"/>
        <end position="30"/>
    </location>
</feature>
<dbReference type="STRING" id="314278.NB231_07867"/>
<dbReference type="PANTHER" id="PTHR44757">
    <property type="entry name" value="DIGUANYLATE CYCLASE DGCP"/>
    <property type="match status" value="1"/>
</dbReference>
<feature type="domain" description="EAL" evidence="4">
    <location>
        <begin position="533"/>
        <end position="791"/>
    </location>
</feature>
<dbReference type="Pfam" id="PF08448">
    <property type="entry name" value="PAS_4"/>
    <property type="match status" value="1"/>
</dbReference>
<dbReference type="PROSITE" id="PS50113">
    <property type="entry name" value="PAC"/>
    <property type="match status" value="1"/>
</dbReference>
<keyword evidence="1" id="KW-1133">Transmembrane helix</keyword>
<dbReference type="InterPro" id="IPR052155">
    <property type="entry name" value="Biofilm_reg_signaling"/>
</dbReference>
<keyword evidence="1" id="KW-0472">Membrane</keyword>
<dbReference type="SMART" id="SM00267">
    <property type="entry name" value="GGDEF"/>
    <property type="match status" value="1"/>
</dbReference>
<evidence type="ECO:0000259" key="2">
    <source>
        <dbReference type="PROSITE" id="PS50112"/>
    </source>
</evidence>
<dbReference type="PROSITE" id="PS50112">
    <property type="entry name" value="PAS"/>
    <property type="match status" value="1"/>
</dbReference>
<evidence type="ECO:0000259" key="3">
    <source>
        <dbReference type="PROSITE" id="PS50113"/>
    </source>
</evidence>